<feature type="transmembrane region" description="Helical" evidence="1">
    <location>
        <begin position="158"/>
        <end position="174"/>
    </location>
</feature>
<feature type="transmembrane region" description="Helical" evidence="1">
    <location>
        <begin position="131"/>
        <end position="151"/>
    </location>
</feature>
<name>A0A916T450_9ACTN</name>
<dbReference type="RefSeq" id="WP_188586012.1">
    <property type="nucleotide sequence ID" value="NZ_BMGC01000008.1"/>
</dbReference>
<keyword evidence="1" id="KW-1133">Transmembrane helix</keyword>
<reference evidence="2" key="1">
    <citation type="journal article" date="2014" name="Int. J. Syst. Evol. Microbiol.">
        <title>Complete genome sequence of Corynebacterium casei LMG S-19264T (=DSM 44701T), isolated from a smear-ripened cheese.</title>
        <authorList>
            <consortium name="US DOE Joint Genome Institute (JGI-PGF)"/>
            <person name="Walter F."/>
            <person name="Albersmeier A."/>
            <person name="Kalinowski J."/>
            <person name="Ruckert C."/>
        </authorList>
    </citation>
    <scope>NUCLEOTIDE SEQUENCE</scope>
    <source>
        <strain evidence="2">CGMCC 1.12827</strain>
    </source>
</reference>
<organism evidence="2 3">
    <name type="scientific">Gordonia jinhuaensis</name>
    <dbReference type="NCBI Taxonomy" id="1517702"/>
    <lineage>
        <taxon>Bacteria</taxon>
        <taxon>Bacillati</taxon>
        <taxon>Actinomycetota</taxon>
        <taxon>Actinomycetes</taxon>
        <taxon>Mycobacteriales</taxon>
        <taxon>Gordoniaceae</taxon>
        <taxon>Gordonia</taxon>
    </lineage>
</organism>
<feature type="transmembrane region" description="Helical" evidence="1">
    <location>
        <begin position="180"/>
        <end position="197"/>
    </location>
</feature>
<feature type="transmembrane region" description="Helical" evidence="1">
    <location>
        <begin position="276"/>
        <end position="298"/>
    </location>
</feature>
<evidence type="ECO:0008006" key="4">
    <source>
        <dbReference type="Google" id="ProtNLM"/>
    </source>
</evidence>
<evidence type="ECO:0000256" key="1">
    <source>
        <dbReference type="SAM" id="Phobius"/>
    </source>
</evidence>
<dbReference type="AlphaFoldDB" id="A0A916T450"/>
<evidence type="ECO:0000313" key="3">
    <source>
        <dbReference type="Proteomes" id="UP000621454"/>
    </source>
</evidence>
<protein>
    <recommendedName>
        <fullName evidence="4">Transmembrane protein</fullName>
    </recommendedName>
</protein>
<feature type="transmembrane region" description="Helical" evidence="1">
    <location>
        <begin position="97"/>
        <end position="119"/>
    </location>
</feature>
<feature type="transmembrane region" description="Helical" evidence="1">
    <location>
        <begin position="378"/>
        <end position="399"/>
    </location>
</feature>
<keyword evidence="1" id="KW-0472">Membrane</keyword>
<feature type="transmembrane region" description="Helical" evidence="1">
    <location>
        <begin position="351"/>
        <end position="371"/>
    </location>
</feature>
<sequence>MSTHRRITVTVTITAIIAAVVIMGPLLGSGYFLWGDAVSTPRSFVTDTALGIGDLPPRAVPQDWFVALASHVIDGGVVVRLLLLAALVLLGVGCGRLAAIVLPVGGAAGAAVATIVAMWNPYVAERLLQGHWSLLLGVAALPWIATAIIGVSRTPTHLSTSWPALAAWLCVAGLTPTGSVMALIMALVVAGALIANTRTLSSSAHWRRVGGILVLWVLSAAPWLISGVVGNAPVTSDPAGVAVFSARAERLLGTVGSVFGLGGIWNADAVPASRQIGWALVATCCLLAVVIAGVPAVWRRRHTSFAIVAVGLAVIVAAVVVIAATTPGQAALRVVVTEVPGAGLLRDAQKWLGLALPGYAICGSGAVVWLGRVVPTSFAAAVAAILVIAPLPDLAWGVGGTLRPVHYPPDFAAVASVIPAGQGDVALRPPGTNRSYPFAHDRVSLDPLPRMLRAVVLESGELQIGDTTVDSSDSRATYVALKIKRGTTSAELARLGVGWVVTEDGRPSGVRGAQRVYSGEGLSVYRIPDPQIVSASTSARILAWCAHILWLLVFLAGVIGAATGAVSRSLARSRGGRDDQDASGA</sequence>
<feature type="transmembrane region" description="Helical" evidence="1">
    <location>
        <begin position="209"/>
        <end position="229"/>
    </location>
</feature>
<gene>
    <name evidence="2" type="ORF">GCM10011489_15320</name>
</gene>
<comment type="caution">
    <text evidence="2">The sequence shown here is derived from an EMBL/GenBank/DDBJ whole genome shotgun (WGS) entry which is preliminary data.</text>
</comment>
<keyword evidence="3" id="KW-1185">Reference proteome</keyword>
<feature type="transmembrane region" description="Helical" evidence="1">
    <location>
        <begin position="541"/>
        <end position="567"/>
    </location>
</feature>
<dbReference type="EMBL" id="BMGC01000008">
    <property type="protein sequence ID" value="GGB28064.1"/>
    <property type="molecule type" value="Genomic_DNA"/>
</dbReference>
<accession>A0A916T450</accession>
<dbReference type="Proteomes" id="UP000621454">
    <property type="component" value="Unassembled WGS sequence"/>
</dbReference>
<feature type="transmembrane region" description="Helical" evidence="1">
    <location>
        <begin position="7"/>
        <end position="34"/>
    </location>
</feature>
<evidence type="ECO:0000313" key="2">
    <source>
        <dbReference type="EMBL" id="GGB28064.1"/>
    </source>
</evidence>
<proteinExistence type="predicted"/>
<reference evidence="2" key="2">
    <citation type="submission" date="2020-09" db="EMBL/GenBank/DDBJ databases">
        <authorList>
            <person name="Sun Q."/>
            <person name="Zhou Y."/>
        </authorList>
    </citation>
    <scope>NUCLEOTIDE SEQUENCE</scope>
    <source>
        <strain evidence="2">CGMCC 1.12827</strain>
    </source>
</reference>
<feature type="transmembrane region" description="Helical" evidence="1">
    <location>
        <begin position="64"/>
        <end position="90"/>
    </location>
</feature>
<feature type="transmembrane region" description="Helical" evidence="1">
    <location>
        <begin position="305"/>
        <end position="324"/>
    </location>
</feature>
<keyword evidence="1" id="KW-0812">Transmembrane</keyword>